<feature type="transmembrane region" description="Helical" evidence="1">
    <location>
        <begin position="153"/>
        <end position="172"/>
    </location>
</feature>
<comment type="caution">
    <text evidence="2">The sequence shown here is derived from an EMBL/GenBank/DDBJ whole genome shotgun (WGS) entry which is preliminary data.</text>
</comment>
<reference evidence="2 3" key="1">
    <citation type="journal article" date="2024" name="IMA Fungus">
        <title>IMA Genome - F19 : A genome assembly and annotation guide to empower mycologists, including annotated draft genome sequences of Ceratocystis pirilliformis, Diaporthe australafricana, Fusarium ophioides, Paecilomyces lecythidis, and Sporothrix stenoceras.</title>
        <authorList>
            <person name="Aylward J."/>
            <person name="Wilson A.M."/>
            <person name="Visagie C.M."/>
            <person name="Spraker J."/>
            <person name="Barnes I."/>
            <person name="Buitendag C."/>
            <person name="Ceriani C."/>
            <person name="Del Mar Angel L."/>
            <person name="du Plessis D."/>
            <person name="Fuchs T."/>
            <person name="Gasser K."/>
            <person name="Kramer D."/>
            <person name="Li W."/>
            <person name="Munsamy K."/>
            <person name="Piso A."/>
            <person name="Price J.L."/>
            <person name="Sonnekus B."/>
            <person name="Thomas C."/>
            <person name="van der Nest A."/>
            <person name="van Dijk A."/>
            <person name="van Heerden A."/>
            <person name="van Vuuren N."/>
            <person name="Yilmaz N."/>
            <person name="Duong T.A."/>
            <person name="van der Merwe N.A."/>
            <person name="Wingfield M.J."/>
            <person name="Wingfield B.D."/>
        </authorList>
    </citation>
    <scope>NUCLEOTIDE SEQUENCE [LARGE SCALE GENOMIC DNA]</scope>
    <source>
        <strain evidence="2 3">CMW 18167</strain>
    </source>
</reference>
<sequence>MQTGNTVFVALGVSGQPDYPAYLWAKSLISIATFVTGNIFFIHTSRFLGALRRSTLIASFALQTMALFTAVLLVQTGVVEPKPEDPRAPIQWMQVVAIALLAFQAAGQIVASRVLAFDEIPTVVLTTLLCDLLVDPKLYASPWKANPKRNRRVGAFLALFLGAMTAGGLVKVSGMSTALWVASALKASITLCWFFWRERVVTTGCEV</sequence>
<evidence type="ECO:0000313" key="2">
    <source>
        <dbReference type="EMBL" id="KAL1874186.1"/>
    </source>
</evidence>
<feature type="transmembrane region" description="Helical" evidence="1">
    <location>
        <begin position="21"/>
        <end position="42"/>
    </location>
</feature>
<organism evidence="2 3">
    <name type="scientific">Paecilomyces lecythidis</name>
    <dbReference type="NCBI Taxonomy" id="3004212"/>
    <lineage>
        <taxon>Eukaryota</taxon>
        <taxon>Fungi</taxon>
        <taxon>Dikarya</taxon>
        <taxon>Ascomycota</taxon>
        <taxon>Pezizomycotina</taxon>
        <taxon>Eurotiomycetes</taxon>
        <taxon>Eurotiomycetidae</taxon>
        <taxon>Eurotiales</taxon>
        <taxon>Thermoascaceae</taxon>
        <taxon>Paecilomyces</taxon>
    </lineage>
</organism>
<feature type="transmembrane region" description="Helical" evidence="1">
    <location>
        <begin position="54"/>
        <end position="78"/>
    </location>
</feature>
<keyword evidence="1" id="KW-0812">Transmembrane</keyword>
<dbReference type="Pfam" id="PF06912">
    <property type="entry name" value="DUF1275"/>
    <property type="match status" value="1"/>
</dbReference>
<accession>A0ABR3XE39</accession>
<dbReference type="Proteomes" id="UP001583193">
    <property type="component" value="Unassembled WGS sequence"/>
</dbReference>
<evidence type="ECO:0008006" key="4">
    <source>
        <dbReference type="Google" id="ProtNLM"/>
    </source>
</evidence>
<evidence type="ECO:0000256" key="1">
    <source>
        <dbReference type="SAM" id="Phobius"/>
    </source>
</evidence>
<feature type="transmembrane region" description="Helical" evidence="1">
    <location>
        <begin position="178"/>
        <end position="196"/>
    </location>
</feature>
<dbReference type="PANTHER" id="PTHR37488:SF6">
    <property type="entry name" value="DUF1275 DOMAIN PROTEIN (AFU_ORTHOLOGUE AFUA_3G07550)"/>
    <property type="match status" value="1"/>
</dbReference>
<dbReference type="EMBL" id="JAVDPF010000020">
    <property type="protein sequence ID" value="KAL1874186.1"/>
    <property type="molecule type" value="Genomic_DNA"/>
</dbReference>
<proteinExistence type="predicted"/>
<keyword evidence="1" id="KW-1133">Transmembrane helix</keyword>
<keyword evidence="1" id="KW-0472">Membrane</keyword>
<dbReference type="InterPro" id="IPR010699">
    <property type="entry name" value="DUF1275"/>
</dbReference>
<gene>
    <name evidence="2" type="ORF">Plec18167_006123</name>
</gene>
<protein>
    <recommendedName>
        <fullName evidence="4">DUF1275 domain protein</fullName>
    </recommendedName>
</protein>
<dbReference type="PANTHER" id="PTHR37488">
    <property type="entry name" value="DUF1275 DOMAIN-CONTAINING PROTEIN"/>
    <property type="match status" value="1"/>
</dbReference>
<feature type="transmembrane region" description="Helical" evidence="1">
    <location>
        <begin position="90"/>
        <end position="111"/>
    </location>
</feature>
<name>A0ABR3XE39_9EURO</name>
<evidence type="ECO:0000313" key="3">
    <source>
        <dbReference type="Proteomes" id="UP001583193"/>
    </source>
</evidence>
<keyword evidence="3" id="KW-1185">Reference proteome</keyword>